<evidence type="ECO:0000313" key="2">
    <source>
        <dbReference type="Proteomes" id="UP000572680"/>
    </source>
</evidence>
<proteinExistence type="predicted"/>
<accession>A0A7W3QQ09</accession>
<gene>
    <name evidence="1" type="ORF">HNR61_006884</name>
</gene>
<reference evidence="1 2" key="1">
    <citation type="submission" date="2020-08" db="EMBL/GenBank/DDBJ databases">
        <title>Genomic Encyclopedia of Type Strains, Phase IV (KMG-IV): sequencing the most valuable type-strain genomes for metagenomic binning, comparative biology and taxonomic classification.</title>
        <authorList>
            <person name="Goeker M."/>
        </authorList>
    </citation>
    <scope>NUCLEOTIDE SEQUENCE [LARGE SCALE GENOMIC DNA]</scope>
    <source>
        <strain evidence="1 2">DSM 44197</strain>
    </source>
</reference>
<sequence length="85" mass="9697">MGPSEARFALFVRLMWEMRAVPATTVMVFPHNAEPVLFVPCRAGHREPVLAVRRRGCWRLVWRGVELEADRLELVARRIATEAAA</sequence>
<organism evidence="1 2">
    <name type="scientific">Actinomadura namibiensis</name>
    <dbReference type="NCBI Taxonomy" id="182080"/>
    <lineage>
        <taxon>Bacteria</taxon>
        <taxon>Bacillati</taxon>
        <taxon>Actinomycetota</taxon>
        <taxon>Actinomycetes</taxon>
        <taxon>Streptosporangiales</taxon>
        <taxon>Thermomonosporaceae</taxon>
        <taxon>Actinomadura</taxon>
    </lineage>
</organism>
<name>A0A7W3QQ09_ACTNM</name>
<evidence type="ECO:0000313" key="1">
    <source>
        <dbReference type="EMBL" id="MBA8955210.1"/>
    </source>
</evidence>
<keyword evidence="2" id="KW-1185">Reference proteome</keyword>
<dbReference type="RefSeq" id="WP_182847229.1">
    <property type="nucleotide sequence ID" value="NZ_BAAALP010000076.1"/>
</dbReference>
<dbReference type="AlphaFoldDB" id="A0A7W3QQ09"/>
<dbReference type="Proteomes" id="UP000572680">
    <property type="component" value="Unassembled WGS sequence"/>
</dbReference>
<dbReference type="EMBL" id="JACJIA010000011">
    <property type="protein sequence ID" value="MBA8955210.1"/>
    <property type="molecule type" value="Genomic_DNA"/>
</dbReference>
<comment type="caution">
    <text evidence="1">The sequence shown here is derived from an EMBL/GenBank/DDBJ whole genome shotgun (WGS) entry which is preliminary data.</text>
</comment>
<protein>
    <submittedName>
        <fullName evidence="1">Uncharacterized protein</fullName>
    </submittedName>
</protein>